<evidence type="ECO:0000313" key="4">
    <source>
        <dbReference type="Proteomes" id="UP000076580"/>
    </source>
</evidence>
<dbReference type="Proteomes" id="UP000076580">
    <property type="component" value="Chromosome 02"/>
</dbReference>
<dbReference type="PANTHER" id="PTHR19424">
    <property type="entry name" value="HEAT SHOCK FACTOR BINDING PROTEIN 1"/>
    <property type="match status" value="1"/>
</dbReference>
<dbReference type="InterPro" id="IPR009643">
    <property type="entry name" value="HS1-bd"/>
</dbReference>
<dbReference type="STRING" id="98403.A0A151GNN3"/>
<dbReference type="GO" id="GO:0003714">
    <property type="term" value="F:transcription corepressor activity"/>
    <property type="evidence" value="ECO:0007669"/>
    <property type="project" value="InterPro"/>
</dbReference>
<dbReference type="AlphaFoldDB" id="A0A151GNN3"/>
<dbReference type="EMBL" id="LAYC01000002">
    <property type="protein sequence ID" value="KYK58678.1"/>
    <property type="molecule type" value="Genomic_DNA"/>
</dbReference>
<dbReference type="RefSeq" id="XP_040658030.1">
    <property type="nucleotide sequence ID" value="XM_040802997.1"/>
</dbReference>
<comment type="caution">
    <text evidence="3">The sequence shown here is derived from an EMBL/GenBank/DDBJ whole genome shotgun (WGS) entry which is preliminary data.</text>
</comment>
<dbReference type="GO" id="GO:0070370">
    <property type="term" value="P:cellular heat acclimation"/>
    <property type="evidence" value="ECO:0007669"/>
    <property type="project" value="TreeGrafter"/>
</dbReference>
<evidence type="ECO:0008006" key="5">
    <source>
        <dbReference type="Google" id="ProtNLM"/>
    </source>
</evidence>
<keyword evidence="4" id="KW-1185">Reference proteome</keyword>
<dbReference type="PANTHER" id="PTHR19424:SF0">
    <property type="entry name" value="HEAT SHOCK FACTOR BINDING PROTEIN 1"/>
    <property type="match status" value="1"/>
</dbReference>
<dbReference type="GO" id="GO:0005634">
    <property type="term" value="C:nucleus"/>
    <property type="evidence" value="ECO:0007669"/>
    <property type="project" value="TreeGrafter"/>
</dbReference>
<dbReference type="Gene3D" id="1.20.5.430">
    <property type="match status" value="1"/>
</dbReference>
<sequence>MPAKESEAETASVDKAASSESSSADVNAAVEELLSSLSDKFASISSEIFAKMDEMSRRIDGLESALQQRPDSGATKPPQ</sequence>
<evidence type="ECO:0000313" key="3">
    <source>
        <dbReference type="EMBL" id="KYK58678.1"/>
    </source>
</evidence>
<feature type="region of interest" description="Disordered" evidence="2">
    <location>
        <begin position="1"/>
        <end position="26"/>
    </location>
</feature>
<name>A0A151GNN3_DRECN</name>
<evidence type="ECO:0000256" key="1">
    <source>
        <dbReference type="ARBA" id="ARBA00006349"/>
    </source>
</evidence>
<gene>
    <name evidence="3" type="ORF">DCS_05695</name>
</gene>
<organism evidence="3 4">
    <name type="scientific">Drechmeria coniospora</name>
    <name type="common">Nematophagous fungus</name>
    <name type="synonym">Meria coniospora</name>
    <dbReference type="NCBI Taxonomy" id="98403"/>
    <lineage>
        <taxon>Eukaryota</taxon>
        <taxon>Fungi</taxon>
        <taxon>Dikarya</taxon>
        <taxon>Ascomycota</taxon>
        <taxon>Pezizomycotina</taxon>
        <taxon>Sordariomycetes</taxon>
        <taxon>Hypocreomycetidae</taxon>
        <taxon>Hypocreales</taxon>
        <taxon>Ophiocordycipitaceae</taxon>
        <taxon>Drechmeria</taxon>
    </lineage>
</organism>
<comment type="similarity">
    <text evidence="1">Belongs to the HSBP1 family.</text>
</comment>
<feature type="compositionally biased region" description="Low complexity" evidence="2">
    <location>
        <begin position="11"/>
        <end position="26"/>
    </location>
</feature>
<proteinExistence type="inferred from homology"/>
<reference evidence="3 4" key="1">
    <citation type="journal article" date="2016" name="Sci. Rep.">
        <title>Insights into Adaptations to a Near-Obligate Nematode Endoparasitic Lifestyle from the Finished Genome of Drechmeria coniospora.</title>
        <authorList>
            <person name="Zhang L."/>
            <person name="Zhou Z."/>
            <person name="Guo Q."/>
            <person name="Fokkens L."/>
            <person name="Miskei M."/>
            <person name="Pocsi I."/>
            <person name="Zhang W."/>
            <person name="Chen M."/>
            <person name="Wang L."/>
            <person name="Sun Y."/>
            <person name="Donzelli B.G."/>
            <person name="Gibson D.M."/>
            <person name="Nelson D.R."/>
            <person name="Luo J.G."/>
            <person name="Rep M."/>
            <person name="Liu H."/>
            <person name="Yang S."/>
            <person name="Wang J."/>
            <person name="Krasnoff S.B."/>
            <person name="Xu Y."/>
            <person name="Molnar I."/>
            <person name="Lin M."/>
        </authorList>
    </citation>
    <scope>NUCLEOTIDE SEQUENCE [LARGE SCALE GENOMIC DNA]</scope>
    <source>
        <strain evidence="3 4">ARSEF 6962</strain>
    </source>
</reference>
<feature type="region of interest" description="Disordered" evidence="2">
    <location>
        <begin position="60"/>
        <end position="79"/>
    </location>
</feature>
<dbReference type="GeneID" id="63718338"/>
<dbReference type="InParanoid" id="A0A151GNN3"/>
<dbReference type="Pfam" id="PF06825">
    <property type="entry name" value="HSBP1"/>
    <property type="match status" value="1"/>
</dbReference>
<evidence type="ECO:0000256" key="2">
    <source>
        <dbReference type="SAM" id="MobiDB-lite"/>
    </source>
</evidence>
<protein>
    <recommendedName>
        <fullName evidence="5">Heat shock factor binding protein 1</fullName>
    </recommendedName>
</protein>
<accession>A0A151GNN3</accession>
<dbReference type="GO" id="GO:0005829">
    <property type="term" value="C:cytosol"/>
    <property type="evidence" value="ECO:0007669"/>
    <property type="project" value="TreeGrafter"/>
</dbReference>